<dbReference type="InterPro" id="IPR020479">
    <property type="entry name" value="HD_metazoa"/>
</dbReference>
<dbReference type="PRINTS" id="PR00024">
    <property type="entry name" value="HOMEOBOX"/>
</dbReference>
<evidence type="ECO:0000256" key="2">
    <source>
        <dbReference type="ARBA" id="ARBA00023125"/>
    </source>
</evidence>
<evidence type="ECO:0000259" key="8">
    <source>
        <dbReference type="PROSITE" id="PS50071"/>
    </source>
</evidence>
<keyword evidence="2 5" id="KW-0238">DNA-binding</keyword>
<proteinExistence type="evidence at transcript level"/>
<evidence type="ECO:0000256" key="3">
    <source>
        <dbReference type="ARBA" id="ARBA00023155"/>
    </source>
</evidence>
<name>A0A2P1DVC3_9BILA</name>
<evidence type="ECO:0000256" key="6">
    <source>
        <dbReference type="RuleBase" id="RU000682"/>
    </source>
</evidence>
<evidence type="ECO:0000313" key="9">
    <source>
        <dbReference type="EMBL" id="AVK72332.1"/>
    </source>
</evidence>
<reference evidence="9" key="1">
    <citation type="journal article" date="2018" name="Nature">
        <title>Convergent evolution of bilaterian nerve cords.</title>
        <authorList>
            <person name="Martin-Duran J.M."/>
            <person name="Pang K."/>
            <person name="Borve A."/>
            <person name="Le H.S."/>
            <person name="Furu A."/>
            <person name="Cannon J.T."/>
            <person name="Jondelius U."/>
            <person name="Hejnol A."/>
        </authorList>
    </citation>
    <scope>NUCLEOTIDE SEQUENCE</scope>
</reference>
<organism evidence="9">
    <name type="scientific">Meara stichopi</name>
    <dbReference type="NCBI Taxonomy" id="84115"/>
    <lineage>
        <taxon>Eukaryota</taxon>
        <taxon>Metazoa</taxon>
        <taxon>Xenacoelomorpha</taxon>
        <taxon>Acoelomorpha</taxon>
        <taxon>Nemertodermatida</taxon>
        <taxon>Nemertodermatidae</taxon>
        <taxon>Meara</taxon>
    </lineage>
</organism>
<dbReference type="GO" id="GO:0000981">
    <property type="term" value="F:DNA-binding transcription factor activity, RNA polymerase II-specific"/>
    <property type="evidence" value="ECO:0007669"/>
    <property type="project" value="InterPro"/>
</dbReference>
<evidence type="ECO:0000256" key="1">
    <source>
        <dbReference type="ARBA" id="ARBA00004123"/>
    </source>
</evidence>
<dbReference type="SUPFAM" id="SSF46689">
    <property type="entry name" value="Homeodomain-like"/>
    <property type="match status" value="1"/>
</dbReference>
<dbReference type="PROSITE" id="PS50071">
    <property type="entry name" value="HOMEOBOX_2"/>
    <property type="match status" value="1"/>
</dbReference>
<dbReference type="Gene3D" id="1.10.10.60">
    <property type="entry name" value="Homeodomain-like"/>
    <property type="match status" value="1"/>
</dbReference>
<keyword evidence="4 5" id="KW-0539">Nucleus</keyword>
<dbReference type="PROSITE" id="PS00027">
    <property type="entry name" value="HOMEOBOX_1"/>
    <property type="match status" value="1"/>
</dbReference>
<dbReference type="CDD" id="cd00086">
    <property type="entry name" value="homeodomain"/>
    <property type="match status" value="1"/>
</dbReference>
<dbReference type="InterPro" id="IPR051000">
    <property type="entry name" value="Homeobox_DNA-bind_prot"/>
</dbReference>
<feature type="compositionally biased region" description="Polar residues" evidence="7">
    <location>
        <begin position="73"/>
        <end position="84"/>
    </location>
</feature>
<dbReference type="GO" id="GO:0000978">
    <property type="term" value="F:RNA polymerase II cis-regulatory region sequence-specific DNA binding"/>
    <property type="evidence" value="ECO:0007669"/>
    <property type="project" value="TreeGrafter"/>
</dbReference>
<dbReference type="EMBL" id="KY709781">
    <property type="protein sequence ID" value="AVK72332.1"/>
    <property type="molecule type" value="mRNA"/>
</dbReference>
<feature type="region of interest" description="Disordered" evidence="7">
    <location>
        <begin position="67"/>
        <end position="109"/>
    </location>
</feature>
<accession>A0A2P1DVC3</accession>
<keyword evidence="3 5" id="KW-0371">Homeobox</keyword>
<evidence type="ECO:0000256" key="5">
    <source>
        <dbReference type="PROSITE-ProRule" id="PRU00108"/>
    </source>
</evidence>
<dbReference type="Pfam" id="PF00046">
    <property type="entry name" value="Homeodomain"/>
    <property type="match status" value="1"/>
</dbReference>
<dbReference type="AlphaFoldDB" id="A0A2P1DVC3"/>
<evidence type="ECO:0000256" key="7">
    <source>
        <dbReference type="SAM" id="MobiDB-lite"/>
    </source>
</evidence>
<feature type="domain" description="Homeobox" evidence="8">
    <location>
        <begin position="323"/>
        <end position="383"/>
    </location>
</feature>
<dbReference type="InterPro" id="IPR009057">
    <property type="entry name" value="Homeodomain-like_sf"/>
</dbReference>
<evidence type="ECO:0000256" key="4">
    <source>
        <dbReference type="ARBA" id="ARBA00023242"/>
    </source>
</evidence>
<sequence>MLDQYSRMAEKQSLKESRRFYIENLLSKKQEKRSIVHHRPKETTDKKAPIRPAVSHQYQPFKAVLKPKCSKQAAGNQPAHTGRSQGIDIPGHPSRGARRSTNESVQPSLCQQRLDTALELRYRHNQVYDVGVLKSYKPGVGIRQNYDSNGRVPELYGVGGAILGRFEVGTVPREALDTLPPEVTDRLITCNHRAGPPRNYHNYNARPCPQFGFHPSFPLADYHQHRMDELTLAAQNNRLQMARPHLQPVQQNPEQYNHGWLPHCSPPVDNRPMPVVVAQTCYHGQHVSGCESQNTKLCMEPIPYKRDLPLWSSNYMNSWRTSSKRKGGQVRFTTDQTIGLEKVFMDRKYLSPPERKKVAKNLKLSERQIKTWFQNRRAKWRRVCVESGTPRHDLLPSPQSSTSNGESDVEICE</sequence>
<dbReference type="GO" id="GO:0030154">
    <property type="term" value="P:cell differentiation"/>
    <property type="evidence" value="ECO:0007669"/>
    <property type="project" value="TreeGrafter"/>
</dbReference>
<feature type="compositionally biased region" description="Polar residues" evidence="7">
    <location>
        <begin position="397"/>
        <end position="406"/>
    </location>
</feature>
<feature type="region of interest" description="Disordered" evidence="7">
    <location>
        <begin position="391"/>
        <end position="413"/>
    </location>
</feature>
<dbReference type="InterPro" id="IPR001356">
    <property type="entry name" value="HD"/>
</dbReference>
<dbReference type="InterPro" id="IPR017970">
    <property type="entry name" value="Homeobox_CS"/>
</dbReference>
<dbReference type="PANTHER" id="PTHR24324">
    <property type="entry name" value="HOMEOBOX PROTEIN HHEX"/>
    <property type="match status" value="1"/>
</dbReference>
<dbReference type="SMART" id="SM00389">
    <property type="entry name" value="HOX"/>
    <property type="match status" value="1"/>
</dbReference>
<comment type="subcellular location">
    <subcellularLocation>
        <location evidence="1 5 6">Nucleus</location>
    </subcellularLocation>
</comment>
<dbReference type="GO" id="GO:0005634">
    <property type="term" value="C:nucleus"/>
    <property type="evidence" value="ECO:0007669"/>
    <property type="project" value="UniProtKB-SubCell"/>
</dbReference>
<dbReference type="PANTHER" id="PTHR24324:SF5">
    <property type="entry name" value="HEMATOPOIETICALLY-EXPRESSED HOMEOBOX PROTEIN HHEX"/>
    <property type="match status" value="1"/>
</dbReference>
<protein>
    <submittedName>
        <fullName evidence="9">Hex homeobox protein</fullName>
    </submittedName>
</protein>
<feature type="DNA-binding region" description="Homeobox" evidence="5">
    <location>
        <begin position="325"/>
        <end position="384"/>
    </location>
</feature>